<sequence>MYTTKEWTVSSKSDSLSF</sequence>
<name>A0A0E9QGT4_ANGAN</name>
<reference evidence="1" key="2">
    <citation type="journal article" date="2015" name="Fish Shellfish Immunol.">
        <title>Early steps in the European eel (Anguilla anguilla)-Vibrio vulnificus interaction in the gills: Role of the RtxA13 toxin.</title>
        <authorList>
            <person name="Callol A."/>
            <person name="Pajuelo D."/>
            <person name="Ebbesson L."/>
            <person name="Teles M."/>
            <person name="MacKenzie S."/>
            <person name="Amaro C."/>
        </authorList>
    </citation>
    <scope>NUCLEOTIDE SEQUENCE</scope>
</reference>
<protein>
    <submittedName>
        <fullName evidence="1">Uncharacterized protein</fullName>
    </submittedName>
</protein>
<evidence type="ECO:0000313" key="1">
    <source>
        <dbReference type="EMBL" id="JAH15303.1"/>
    </source>
</evidence>
<accession>A0A0E9QGT4</accession>
<reference evidence="1" key="1">
    <citation type="submission" date="2014-11" db="EMBL/GenBank/DDBJ databases">
        <authorList>
            <person name="Amaro Gonzalez C."/>
        </authorList>
    </citation>
    <scope>NUCLEOTIDE SEQUENCE</scope>
</reference>
<dbReference type="AlphaFoldDB" id="A0A0E9QGT4"/>
<dbReference type="EMBL" id="GBXM01093274">
    <property type="protein sequence ID" value="JAH15303.1"/>
    <property type="molecule type" value="Transcribed_RNA"/>
</dbReference>
<proteinExistence type="predicted"/>
<organism evidence="1">
    <name type="scientific">Anguilla anguilla</name>
    <name type="common">European freshwater eel</name>
    <name type="synonym">Muraena anguilla</name>
    <dbReference type="NCBI Taxonomy" id="7936"/>
    <lineage>
        <taxon>Eukaryota</taxon>
        <taxon>Metazoa</taxon>
        <taxon>Chordata</taxon>
        <taxon>Craniata</taxon>
        <taxon>Vertebrata</taxon>
        <taxon>Euteleostomi</taxon>
        <taxon>Actinopterygii</taxon>
        <taxon>Neopterygii</taxon>
        <taxon>Teleostei</taxon>
        <taxon>Anguilliformes</taxon>
        <taxon>Anguillidae</taxon>
        <taxon>Anguilla</taxon>
    </lineage>
</organism>